<gene>
    <name evidence="3" type="primary">107370119</name>
</gene>
<comment type="similarity">
    <text evidence="1">Belongs to the NCBP3 family.</text>
</comment>
<dbReference type="PANTHER" id="PTHR16291">
    <property type="entry name" value="NUCLEAR CAP-BINDING PROTEIN SUBUNIT 3"/>
    <property type="match status" value="1"/>
</dbReference>
<dbReference type="eggNOG" id="ENOG502QRX4">
    <property type="taxonomic scope" value="Eukaryota"/>
</dbReference>
<accession>T1JSC4</accession>
<name>T1JSC4_TETUR</name>
<reference evidence="3" key="2">
    <citation type="submission" date="2015-06" db="UniProtKB">
        <authorList>
            <consortium name="EnsemblMetazoa"/>
        </authorList>
    </citation>
    <scope>IDENTIFICATION</scope>
</reference>
<dbReference type="KEGG" id="tut:107370119"/>
<sequence>MDDTMEIETSAGDQIDDLVDYQSDNELQLETDPISDLQTQEIRIVLQEEAQSKQIVKLDDQKMSELYSSLGVPLEEINKKCSNWRLNVVHIRGVQEMNTNDVLELFNDYEPDFIEWVNDLSCNVLFADSRDAATALHGLSDALLLYKSQDNLEGIPDDVEVIDANSIDYPVPPNRWKLGKPHPKAKYLLLRFANNADKKMPGARKHSKFYEKYGVPDPKERSEKVKEAPRITISNDKLRRNISRTIENDEIVEVAIKSTNISPSLNMRMKADLERGFKDLSSRLKGNLRRRIGGDKRPRGSVWDRIQTTDSRTFNRNSRTVKVSNSGLRVFSRLGKPGRRER</sequence>
<evidence type="ECO:0000313" key="4">
    <source>
        <dbReference type="Proteomes" id="UP000015104"/>
    </source>
</evidence>
<evidence type="ECO:0000313" key="3">
    <source>
        <dbReference type="EnsemblMetazoa" id="tetur01g10020.1"/>
    </source>
</evidence>
<protein>
    <recommendedName>
        <fullName evidence="2">Nuclear cap-binding protein subunit 3</fullName>
    </recommendedName>
</protein>
<proteinExistence type="inferred from homology"/>
<dbReference type="EnsemblMetazoa" id="tetur01g10020.1">
    <property type="protein sequence ID" value="tetur01g10020.1"/>
    <property type="gene ID" value="tetur01g10020"/>
</dbReference>
<keyword evidence="4" id="KW-1185">Reference proteome</keyword>
<organism evidence="3 4">
    <name type="scientific">Tetranychus urticae</name>
    <name type="common">Two-spotted spider mite</name>
    <dbReference type="NCBI Taxonomy" id="32264"/>
    <lineage>
        <taxon>Eukaryota</taxon>
        <taxon>Metazoa</taxon>
        <taxon>Ecdysozoa</taxon>
        <taxon>Arthropoda</taxon>
        <taxon>Chelicerata</taxon>
        <taxon>Arachnida</taxon>
        <taxon>Acari</taxon>
        <taxon>Acariformes</taxon>
        <taxon>Trombidiformes</taxon>
        <taxon>Prostigmata</taxon>
        <taxon>Eleutherengona</taxon>
        <taxon>Raphignathae</taxon>
        <taxon>Tetranychoidea</taxon>
        <taxon>Tetranychidae</taxon>
        <taxon>Tetranychus</taxon>
    </lineage>
</organism>
<dbReference type="GO" id="GO:0000340">
    <property type="term" value="F:RNA 7-methylguanosine cap binding"/>
    <property type="evidence" value="ECO:0007669"/>
    <property type="project" value="InterPro"/>
</dbReference>
<dbReference type="OrthoDB" id="422106at2759"/>
<dbReference type="GO" id="GO:0003729">
    <property type="term" value="F:mRNA binding"/>
    <property type="evidence" value="ECO:0007669"/>
    <property type="project" value="InterPro"/>
</dbReference>
<dbReference type="EMBL" id="CAEY01000459">
    <property type="status" value="NOT_ANNOTATED_CDS"/>
    <property type="molecule type" value="Genomic_DNA"/>
</dbReference>
<dbReference type="Pfam" id="PF10309">
    <property type="entry name" value="NCBP3"/>
    <property type="match status" value="1"/>
</dbReference>
<dbReference type="InterPro" id="IPR012677">
    <property type="entry name" value="Nucleotide-bd_a/b_plait_sf"/>
</dbReference>
<reference evidence="4" key="1">
    <citation type="submission" date="2011-08" db="EMBL/GenBank/DDBJ databases">
        <authorList>
            <person name="Rombauts S."/>
        </authorList>
    </citation>
    <scope>NUCLEOTIDE SEQUENCE</scope>
    <source>
        <strain evidence="4">London</strain>
    </source>
</reference>
<evidence type="ECO:0000256" key="2">
    <source>
        <dbReference type="ARBA" id="ARBA00019876"/>
    </source>
</evidence>
<dbReference type="PANTHER" id="PTHR16291:SF0">
    <property type="entry name" value="NUCLEAR CAP-BINDING PROTEIN SUBUNIT 3"/>
    <property type="match status" value="1"/>
</dbReference>
<dbReference type="OMA" id="EMNTNDV"/>
<evidence type="ECO:0000256" key="1">
    <source>
        <dbReference type="ARBA" id="ARBA00006069"/>
    </source>
</evidence>
<dbReference type="HOGENOM" id="CLU_812158_0_0_1"/>
<dbReference type="STRING" id="32264.T1JSC4"/>
<dbReference type="InterPro" id="IPR019416">
    <property type="entry name" value="NCBP3"/>
</dbReference>
<dbReference type="GO" id="GO:0005634">
    <property type="term" value="C:nucleus"/>
    <property type="evidence" value="ECO:0007669"/>
    <property type="project" value="TreeGrafter"/>
</dbReference>
<dbReference type="Proteomes" id="UP000015104">
    <property type="component" value="Unassembled WGS sequence"/>
</dbReference>
<dbReference type="AlphaFoldDB" id="T1JSC4"/>
<dbReference type="Gene3D" id="3.30.70.330">
    <property type="match status" value="1"/>
</dbReference>